<dbReference type="EMBL" id="CP049074">
    <property type="protein sequence ID" value="QKR00720.1"/>
    <property type="molecule type" value="Genomic_DNA"/>
</dbReference>
<evidence type="ECO:0000313" key="2">
    <source>
        <dbReference type="Proteomes" id="UP000509301"/>
    </source>
</evidence>
<gene>
    <name evidence="1" type="ORF">GWK48_10265</name>
</gene>
<protein>
    <submittedName>
        <fullName evidence="1">Uncharacterized protein</fullName>
    </submittedName>
</protein>
<dbReference type="RefSeq" id="WP_174632015.1">
    <property type="nucleotide sequence ID" value="NZ_CP049074.1"/>
</dbReference>
<reference evidence="1 2" key="1">
    <citation type="submission" date="2020-02" db="EMBL/GenBank/DDBJ databases">
        <title>Comparative genome analysis reveals the metabolism and evolution of the thermophilic archaeal genus Metallosphaera.</title>
        <authorList>
            <person name="Jiang C."/>
        </authorList>
    </citation>
    <scope>NUCLEOTIDE SEQUENCE [LARGE SCALE GENOMIC DNA]</scope>
    <source>
        <strain evidence="1 2">Ric-A</strain>
    </source>
</reference>
<evidence type="ECO:0000313" key="1">
    <source>
        <dbReference type="EMBL" id="QKR00720.1"/>
    </source>
</evidence>
<sequence length="54" mass="5778">MGFPEVFYELNLTPNGGTVGLASHPQALGVQTTVQVTLFTQGLAELLYYYGGGR</sequence>
<dbReference type="GeneID" id="55642330"/>
<accession>A0A6N0P0B8</accession>
<dbReference type="KEGG" id="mten:GWK48_10265"/>
<keyword evidence="2" id="KW-1185">Reference proteome</keyword>
<name>A0A6N0P0B8_9CREN</name>
<dbReference type="Proteomes" id="UP000509301">
    <property type="component" value="Chromosome"/>
</dbReference>
<proteinExistence type="predicted"/>
<dbReference type="AlphaFoldDB" id="A0A6N0P0B8"/>
<organism evidence="1 2">
    <name type="scientific">Metallosphaera tengchongensis</name>
    <dbReference type="NCBI Taxonomy" id="1532350"/>
    <lineage>
        <taxon>Archaea</taxon>
        <taxon>Thermoproteota</taxon>
        <taxon>Thermoprotei</taxon>
        <taxon>Sulfolobales</taxon>
        <taxon>Sulfolobaceae</taxon>
        <taxon>Metallosphaera</taxon>
    </lineage>
</organism>